<feature type="domain" description="Acetyl-CoA hydrolase/transferase N-terminal" evidence="3">
    <location>
        <begin position="5"/>
        <end position="186"/>
    </location>
</feature>
<gene>
    <name evidence="5" type="primary">ACH1</name>
    <name evidence="5" type="ORF">SCFA_780005</name>
</gene>
<dbReference type="EC" id="3.1.2.1" evidence="5"/>
<dbReference type="PANTHER" id="PTHR21432">
    <property type="entry name" value="ACETYL-COA HYDROLASE-RELATED"/>
    <property type="match status" value="1"/>
</dbReference>
<dbReference type="Gene3D" id="3.30.750.70">
    <property type="entry name" value="4-hydroxybutyrate coenzyme like domains"/>
    <property type="match status" value="1"/>
</dbReference>
<evidence type="ECO:0000259" key="3">
    <source>
        <dbReference type="Pfam" id="PF02550"/>
    </source>
</evidence>
<dbReference type="InterPro" id="IPR003702">
    <property type="entry name" value="ActCoA_hydro_N"/>
</dbReference>
<reference evidence="5" key="1">
    <citation type="submission" date="2019-03" db="EMBL/GenBank/DDBJ databases">
        <authorList>
            <person name="Hao L."/>
        </authorList>
    </citation>
    <scope>NUCLEOTIDE SEQUENCE</scope>
</reference>
<dbReference type="InterPro" id="IPR023990">
    <property type="entry name" value="Butryl-CoA_acetate_CoA_Tfrase"/>
</dbReference>
<dbReference type="Pfam" id="PF13336">
    <property type="entry name" value="AcetylCoA_hyd_C"/>
    <property type="match status" value="1"/>
</dbReference>
<evidence type="ECO:0000313" key="5">
    <source>
        <dbReference type="EMBL" id="VFU19353.1"/>
    </source>
</evidence>
<accession>A0A485M837</accession>
<dbReference type="GO" id="GO:0019605">
    <property type="term" value="P:butyrate metabolic process"/>
    <property type="evidence" value="ECO:0007669"/>
    <property type="project" value="InterPro"/>
</dbReference>
<name>A0A485M837_9ZZZZ</name>
<dbReference type="PANTHER" id="PTHR21432:SF20">
    <property type="entry name" value="ACETYL-COA HYDROLASE"/>
    <property type="match status" value="1"/>
</dbReference>
<dbReference type="Pfam" id="PF02550">
    <property type="entry name" value="AcetylCoA_hydro"/>
    <property type="match status" value="1"/>
</dbReference>
<dbReference type="InterPro" id="IPR038460">
    <property type="entry name" value="AcetylCoA_hyd_C_sf"/>
</dbReference>
<comment type="similarity">
    <text evidence="1">Belongs to the acetyl-CoA hydrolase/transferase family.</text>
</comment>
<dbReference type="GO" id="GO:0006083">
    <property type="term" value="P:acetate metabolic process"/>
    <property type="evidence" value="ECO:0007669"/>
    <property type="project" value="InterPro"/>
</dbReference>
<protein>
    <submittedName>
        <fullName evidence="5">Acetyl-CoA hydrolase</fullName>
        <ecNumber evidence="5">3.1.2.1</ecNumber>
    </submittedName>
</protein>
<dbReference type="InterPro" id="IPR046433">
    <property type="entry name" value="ActCoA_hydro"/>
</dbReference>
<evidence type="ECO:0000256" key="1">
    <source>
        <dbReference type="ARBA" id="ARBA00009632"/>
    </source>
</evidence>
<sequence length="443" mass="49301">MSFMEEYQRKLVTPEEAVKIVKPGDWVEYGSFSGSVVVLDRALAARKDELWDVKIRSTTRATGFPEVITVDPDREHFIYNGWHFSNYERKLSDRGLASYMPIVYHELPEYYRKYIDVDVAMIPATPMDRHGYFNFGPQISHTMAICEKAKKIILEVNPRIPRCLGQEESIHISKVDYVVEADYPVAELASARPSEIDKKIASIIIEQLEDGCCLQLGIGGMPNAVGEMIANSGLKDLGIHTEMFVDSMVDMVEKGRITGARKNIDKYKIVATIALGTKKTYDFINDNPMCFFKPVNYTNDPCVIGQLDKFVSINSCIDVDLYGQINSESSGGRQISGTGGAICFAQGAFRSKGGKGFICMTSTYSKGGKTFSRIRPILEPGSAVTVHRGIAPCVVTEYGIASLKGKALWQRAEALIAIAHPDYREELIKSAQKLGIWCKSNKR</sequence>
<dbReference type="GO" id="GO:0008775">
    <property type="term" value="F:acetate CoA-transferase activity"/>
    <property type="evidence" value="ECO:0007669"/>
    <property type="project" value="InterPro"/>
</dbReference>
<dbReference type="Gene3D" id="3.40.1080.20">
    <property type="entry name" value="Acetyl-CoA hydrolase/transferase C-terminal domain"/>
    <property type="match status" value="1"/>
</dbReference>
<organism evidence="5">
    <name type="scientific">anaerobic digester metagenome</name>
    <dbReference type="NCBI Taxonomy" id="1263854"/>
    <lineage>
        <taxon>unclassified sequences</taxon>
        <taxon>metagenomes</taxon>
        <taxon>ecological metagenomes</taxon>
    </lineage>
</organism>
<evidence type="ECO:0000259" key="4">
    <source>
        <dbReference type="Pfam" id="PF13336"/>
    </source>
</evidence>
<dbReference type="AlphaFoldDB" id="A0A485M837"/>
<dbReference type="EMBL" id="CAADRN010000381">
    <property type="protein sequence ID" value="VFU19353.1"/>
    <property type="molecule type" value="Genomic_DNA"/>
</dbReference>
<keyword evidence="5" id="KW-0378">Hydrolase</keyword>
<proteinExistence type="inferred from homology"/>
<dbReference type="SUPFAM" id="SSF100950">
    <property type="entry name" value="NagB/RpiA/CoA transferase-like"/>
    <property type="match status" value="2"/>
</dbReference>
<dbReference type="HAMAP" id="MF_03228">
    <property type="entry name" value="But_CoA_trans"/>
    <property type="match status" value="1"/>
</dbReference>
<dbReference type="Gene3D" id="3.40.1080.10">
    <property type="entry name" value="Glutaconate Coenzyme A-transferase"/>
    <property type="match status" value="1"/>
</dbReference>
<evidence type="ECO:0000256" key="2">
    <source>
        <dbReference type="ARBA" id="ARBA00022679"/>
    </source>
</evidence>
<keyword evidence="2" id="KW-0808">Transferase</keyword>
<dbReference type="InterPro" id="IPR026888">
    <property type="entry name" value="AcetylCoA_hyd_C"/>
</dbReference>
<feature type="domain" description="Acetyl-CoA hydrolase/transferase C-terminal" evidence="4">
    <location>
        <begin position="276"/>
        <end position="431"/>
    </location>
</feature>
<dbReference type="InterPro" id="IPR037171">
    <property type="entry name" value="NagB/RpiA_transferase-like"/>
</dbReference>
<dbReference type="GO" id="GO:0003986">
    <property type="term" value="F:acetyl-CoA hydrolase activity"/>
    <property type="evidence" value="ECO:0007669"/>
    <property type="project" value="UniProtKB-EC"/>
</dbReference>